<reference evidence="1 2" key="1">
    <citation type="journal article" date="2014" name="Nat. Genet.">
        <title>Genome and transcriptome of the porcine whipworm Trichuris suis.</title>
        <authorList>
            <person name="Jex A.R."/>
            <person name="Nejsum P."/>
            <person name="Schwarz E.M."/>
            <person name="Hu L."/>
            <person name="Young N.D."/>
            <person name="Hall R.S."/>
            <person name="Korhonen P.K."/>
            <person name="Liao S."/>
            <person name="Thamsborg S."/>
            <person name="Xia J."/>
            <person name="Xu P."/>
            <person name="Wang S."/>
            <person name="Scheerlinck J.P."/>
            <person name="Hofmann A."/>
            <person name="Sternberg P.W."/>
            <person name="Wang J."/>
            <person name="Gasser R.B."/>
        </authorList>
    </citation>
    <scope>NUCLEOTIDE SEQUENCE [LARGE SCALE GENOMIC DNA]</scope>
    <source>
        <strain evidence="1">DCEP-RM93M</strain>
    </source>
</reference>
<keyword evidence="2" id="KW-1185">Reference proteome</keyword>
<accession>A0A085LIT6</accession>
<protein>
    <submittedName>
        <fullName evidence="1">Uncharacterized protein</fullName>
    </submittedName>
</protein>
<evidence type="ECO:0000313" key="2">
    <source>
        <dbReference type="Proteomes" id="UP000030764"/>
    </source>
</evidence>
<dbReference type="Proteomes" id="UP000030764">
    <property type="component" value="Unassembled WGS sequence"/>
</dbReference>
<feature type="non-terminal residue" evidence="1">
    <location>
        <position position="92"/>
    </location>
</feature>
<organism evidence="1 2">
    <name type="scientific">Trichuris suis</name>
    <name type="common">pig whipworm</name>
    <dbReference type="NCBI Taxonomy" id="68888"/>
    <lineage>
        <taxon>Eukaryota</taxon>
        <taxon>Metazoa</taxon>
        <taxon>Ecdysozoa</taxon>
        <taxon>Nematoda</taxon>
        <taxon>Enoplea</taxon>
        <taxon>Dorylaimia</taxon>
        <taxon>Trichinellida</taxon>
        <taxon>Trichuridae</taxon>
        <taxon>Trichuris</taxon>
    </lineage>
</organism>
<proteinExistence type="predicted"/>
<evidence type="ECO:0000313" key="1">
    <source>
        <dbReference type="EMBL" id="KFD44882.1"/>
    </source>
</evidence>
<sequence length="92" mass="10585">MEMSDFITEFLAVLDVGRFLARVRSEYGREIHKTGVPLRPVVCSTNSVTSKLCTYLTSMLRPYTGKRSSYVKNSKEFCNEIRRFHISSSEIL</sequence>
<gene>
    <name evidence="1" type="ORF">M513_14241</name>
</gene>
<name>A0A085LIT6_9BILA</name>
<dbReference type="EMBL" id="KL364234">
    <property type="protein sequence ID" value="KFD44882.1"/>
    <property type="molecule type" value="Genomic_DNA"/>
</dbReference>
<dbReference type="AlphaFoldDB" id="A0A085LIT6"/>